<dbReference type="Gene3D" id="3.30.1600.10">
    <property type="entry name" value="SIR2/SIRT2 'Small Domain"/>
    <property type="match status" value="1"/>
</dbReference>
<dbReference type="PROSITE" id="PS50305">
    <property type="entry name" value="SIRTUIN"/>
    <property type="match status" value="1"/>
</dbReference>
<evidence type="ECO:0000259" key="11">
    <source>
        <dbReference type="PROSITE" id="PS50305"/>
    </source>
</evidence>
<evidence type="ECO:0000256" key="8">
    <source>
        <dbReference type="ARBA" id="ARBA00023128"/>
    </source>
</evidence>
<evidence type="ECO:0000313" key="13">
    <source>
        <dbReference type="Proteomes" id="UP000320762"/>
    </source>
</evidence>
<comment type="subcellular location">
    <subcellularLocation>
        <location evidence="2">Mitochondrion</location>
    </subcellularLocation>
</comment>
<dbReference type="PANTHER" id="PTHR11085:SF6">
    <property type="entry name" value="NAD-DEPENDENT PROTEIN DEACETYLASE SIRTUIN-2"/>
    <property type="match status" value="1"/>
</dbReference>
<feature type="binding site" evidence="9">
    <location>
        <position position="126"/>
    </location>
    <ligand>
        <name>Zn(2+)</name>
        <dbReference type="ChEBI" id="CHEBI:29105"/>
    </ligand>
</feature>
<keyword evidence="13" id="KW-1185">Reference proteome</keyword>
<evidence type="ECO:0000256" key="4">
    <source>
        <dbReference type="ARBA" id="ARBA00022679"/>
    </source>
</evidence>
<evidence type="ECO:0000256" key="3">
    <source>
        <dbReference type="ARBA" id="ARBA00006924"/>
    </source>
</evidence>
<feature type="binding site" evidence="9">
    <location>
        <position position="150"/>
    </location>
    <ligand>
        <name>Zn(2+)</name>
        <dbReference type="ChEBI" id="CHEBI:29105"/>
    </ligand>
</feature>
<evidence type="ECO:0000256" key="9">
    <source>
        <dbReference type="PROSITE-ProRule" id="PRU00236"/>
    </source>
</evidence>
<dbReference type="InterPro" id="IPR026590">
    <property type="entry name" value="Ssirtuin_cat_dom"/>
</dbReference>
<feature type="binding site" evidence="9">
    <location>
        <position position="153"/>
    </location>
    <ligand>
        <name>Zn(2+)</name>
        <dbReference type="ChEBI" id="CHEBI:29105"/>
    </ligand>
</feature>
<accession>A0A550CGY1</accession>
<evidence type="ECO:0000313" key="12">
    <source>
        <dbReference type="EMBL" id="TRM64059.1"/>
    </source>
</evidence>
<feature type="compositionally biased region" description="Polar residues" evidence="10">
    <location>
        <begin position="21"/>
        <end position="30"/>
    </location>
</feature>
<evidence type="ECO:0000256" key="10">
    <source>
        <dbReference type="SAM" id="MobiDB-lite"/>
    </source>
</evidence>
<dbReference type="SUPFAM" id="SSF52467">
    <property type="entry name" value="DHS-like NAD/FAD-binding domain"/>
    <property type="match status" value="1"/>
</dbReference>
<comment type="cofactor">
    <cofactor evidence="1">
        <name>Zn(2+)</name>
        <dbReference type="ChEBI" id="CHEBI:29105"/>
    </cofactor>
</comment>
<dbReference type="Gene3D" id="3.40.50.1220">
    <property type="entry name" value="TPP-binding domain"/>
    <property type="match status" value="1"/>
</dbReference>
<dbReference type="InterPro" id="IPR003000">
    <property type="entry name" value="Sirtuin"/>
</dbReference>
<dbReference type="EMBL" id="VDMD01000008">
    <property type="protein sequence ID" value="TRM64059.1"/>
    <property type="molecule type" value="Genomic_DNA"/>
</dbReference>
<feature type="active site" description="Proton acceptor" evidence="9">
    <location>
        <position position="118"/>
    </location>
</feature>
<evidence type="ECO:0000256" key="1">
    <source>
        <dbReference type="ARBA" id="ARBA00001947"/>
    </source>
</evidence>
<evidence type="ECO:0000256" key="6">
    <source>
        <dbReference type="ARBA" id="ARBA00022833"/>
    </source>
</evidence>
<evidence type="ECO:0000256" key="2">
    <source>
        <dbReference type="ARBA" id="ARBA00004173"/>
    </source>
</evidence>
<dbReference type="OrthoDB" id="420264at2759"/>
<dbReference type="InterPro" id="IPR026591">
    <property type="entry name" value="Sirtuin_cat_small_dom_sf"/>
</dbReference>
<dbReference type="GO" id="GO:0005739">
    <property type="term" value="C:mitochondrion"/>
    <property type="evidence" value="ECO:0007669"/>
    <property type="project" value="UniProtKB-SubCell"/>
</dbReference>
<keyword evidence="8" id="KW-0496">Mitochondrion</keyword>
<feature type="binding site" evidence="9">
    <location>
        <position position="129"/>
    </location>
    <ligand>
        <name>Zn(2+)</name>
        <dbReference type="ChEBI" id="CHEBI:29105"/>
    </ligand>
</feature>
<dbReference type="AlphaFoldDB" id="A0A550CGY1"/>
<keyword evidence="6 9" id="KW-0862">Zinc</keyword>
<organism evidence="12 13">
    <name type="scientific">Schizophyllum amplum</name>
    <dbReference type="NCBI Taxonomy" id="97359"/>
    <lineage>
        <taxon>Eukaryota</taxon>
        <taxon>Fungi</taxon>
        <taxon>Dikarya</taxon>
        <taxon>Basidiomycota</taxon>
        <taxon>Agaricomycotina</taxon>
        <taxon>Agaricomycetes</taxon>
        <taxon>Agaricomycetidae</taxon>
        <taxon>Agaricales</taxon>
        <taxon>Schizophyllaceae</taxon>
        <taxon>Schizophyllum</taxon>
    </lineage>
</organism>
<dbReference type="STRING" id="97359.A0A550CGY1"/>
<dbReference type="GO" id="GO:0005634">
    <property type="term" value="C:nucleus"/>
    <property type="evidence" value="ECO:0007669"/>
    <property type="project" value="TreeGrafter"/>
</dbReference>
<dbReference type="PANTHER" id="PTHR11085">
    <property type="entry name" value="NAD-DEPENDENT PROTEIN DEACYLASE SIRTUIN-5, MITOCHONDRIAL-RELATED"/>
    <property type="match status" value="1"/>
</dbReference>
<reference evidence="12 13" key="1">
    <citation type="journal article" date="2019" name="New Phytol.">
        <title>Comparative genomics reveals unique wood-decay strategies and fruiting body development in the Schizophyllaceae.</title>
        <authorList>
            <person name="Almasi E."/>
            <person name="Sahu N."/>
            <person name="Krizsan K."/>
            <person name="Balint B."/>
            <person name="Kovacs G.M."/>
            <person name="Kiss B."/>
            <person name="Cseklye J."/>
            <person name="Drula E."/>
            <person name="Henrissat B."/>
            <person name="Nagy I."/>
            <person name="Chovatia M."/>
            <person name="Adam C."/>
            <person name="LaButti K."/>
            <person name="Lipzen A."/>
            <person name="Riley R."/>
            <person name="Grigoriev I.V."/>
            <person name="Nagy L.G."/>
        </authorList>
    </citation>
    <scope>NUCLEOTIDE SEQUENCE [LARGE SCALE GENOMIC DNA]</scope>
    <source>
        <strain evidence="12 13">NL-1724</strain>
    </source>
</reference>
<dbReference type="GO" id="GO:0070403">
    <property type="term" value="F:NAD+ binding"/>
    <property type="evidence" value="ECO:0007669"/>
    <property type="project" value="InterPro"/>
</dbReference>
<feature type="domain" description="Deacetylase sirtuin-type" evidence="11">
    <location>
        <begin position="1"/>
        <end position="248"/>
    </location>
</feature>
<dbReference type="Pfam" id="PF02146">
    <property type="entry name" value="SIR2"/>
    <property type="match status" value="1"/>
</dbReference>
<keyword evidence="4" id="KW-0808">Transferase</keyword>
<proteinExistence type="inferred from homology"/>
<keyword evidence="5 9" id="KW-0479">Metal-binding</keyword>
<evidence type="ECO:0000256" key="7">
    <source>
        <dbReference type="ARBA" id="ARBA00023027"/>
    </source>
</evidence>
<sequence length="288" mass="32155">MLTAQTGVSTAAGIPDFRSPDTVTEHSSQATLSQRYHLPFPEAMFSIDYFREHPEPCEYTLLRVKCHLTLPIKYKPTLTHAFITLLARKRKLRACFTQNIDTLERRAGVPSNRLIEAHGSVASHHCIDCRASYPDDAMKACIARSEIPRCLKCGGIAKPDVVFFGEGLPLRTFMHVPIVPFADLLIVLGTSLNVMPFAALARLPTPLCPRVLINNTRAGMIGTRKDDLVLLGECDAIVRDLCRELGWEDELVELWRRTQGEDSVDIPRGEDMTDDSIGIMFSATLFED</sequence>
<dbReference type="Proteomes" id="UP000320762">
    <property type="component" value="Unassembled WGS sequence"/>
</dbReference>
<name>A0A550CGY1_9AGAR</name>
<dbReference type="InterPro" id="IPR050134">
    <property type="entry name" value="NAD-dep_sirtuin_deacylases"/>
</dbReference>
<gene>
    <name evidence="12" type="ORF">BD626DRAFT_401439</name>
</gene>
<dbReference type="GO" id="GO:0046872">
    <property type="term" value="F:metal ion binding"/>
    <property type="evidence" value="ECO:0007669"/>
    <property type="project" value="UniProtKB-KW"/>
</dbReference>
<feature type="region of interest" description="Disordered" evidence="10">
    <location>
        <begin position="1"/>
        <end position="30"/>
    </location>
</feature>
<comment type="similarity">
    <text evidence="3">Belongs to the sirtuin family. Class I subfamily.</text>
</comment>
<dbReference type="GO" id="GO:0017136">
    <property type="term" value="F:histone deacetylase activity, NAD-dependent"/>
    <property type="evidence" value="ECO:0007669"/>
    <property type="project" value="TreeGrafter"/>
</dbReference>
<keyword evidence="7" id="KW-0520">NAD</keyword>
<evidence type="ECO:0000256" key="5">
    <source>
        <dbReference type="ARBA" id="ARBA00022723"/>
    </source>
</evidence>
<protein>
    <submittedName>
        <fullName evidence="12">DHS-like NAD/FAD-binding domain-containing protein</fullName>
    </submittedName>
</protein>
<dbReference type="InterPro" id="IPR029035">
    <property type="entry name" value="DHS-like_NAD/FAD-binding_dom"/>
</dbReference>
<comment type="caution">
    <text evidence="12">The sequence shown here is derived from an EMBL/GenBank/DDBJ whole genome shotgun (WGS) entry which is preliminary data.</text>
</comment>